<dbReference type="GO" id="GO:0005524">
    <property type="term" value="F:ATP binding"/>
    <property type="evidence" value="ECO:0007669"/>
    <property type="project" value="UniProtKB-UniRule"/>
</dbReference>
<comment type="similarity">
    <text evidence="1 11">Belongs to the thymidylate kinase family.</text>
</comment>
<comment type="caution">
    <text evidence="13">The sequence shown here is derived from an EMBL/GenBank/DDBJ whole genome shotgun (WGS) entry which is preliminary data.</text>
</comment>
<keyword evidence="6 11" id="KW-0547">Nucleotide-binding</keyword>
<reference evidence="13 14" key="1">
    <citation type="submission" date="2016-08" db="EMBL/GenBank/DDBJ databases">
        <title>New Insights into Marine Group III Euryarchaeota, from dark to light.</title>
        <authorList>
            <person name="Haro-Moreno J.M."/>
            <person name="Rodriguez-Valera F."/>
            <person name="Lopez-Garcia P."/>
            <person name="Moreira D."/>
            <person name="Martin-Cuadrado A.B."/>
        </authorList>
    </citation>
    <scope>NUCLEOTIDE SEQUENCE [LARGE SCALE GENOMIC DNA]</scope>
    <source>
        <strain evidence="13">CG-Epi6</strain>
    </source>
</reference>
<feature type="binding site" evidence="11">
    <location>
        <begin position="7"/>
        <end position="14"/>
    </location>
    <ligand>
        <name>ATP</name>
        <dbReference type="ChEBI" id="CHEBI:30616"/>
    </ligand>
</feature>
<dbReference type="SUPFAM" id="SSF52540">
    <property type="entry name" value="P-loop containing nucleoside triphosphate hydrolases"/>
    <property type="match status" value="1"/>
</dbReference>
<dbReference type="AlphaFoldDB" id="A0A1J5SYN1"/>
<dbReference type="PROSITE" id="PS01331">
    <property type="entry name" value="THYMIDYLATE_KINASE"/>
    <property type="match status" value="1"/>
</dbReference>
<evidence type="ECO:0000256" key="9">
    <source>
        <dbReference type="ARBA" id="ARBA00029962"/>
    </source>
</evidence>
<gene>
    <name evidence="11" type="primary">tmk</name>
    <name evidence="13" type="ORF">BEU03_01940</name>
</gene>
<dbReference type="PANTHER" id="PTHR10344">
    <property type="entry name" value="THYMIDYLATE KINASE"/>
    <property type="match status" value="1"/>
</dbReference>
<accession>A0A1J5SYN1</accession>
<evidence type="ECO:0000256" key="11">
    <source>
        <dbReference type="HAMAP-Rule" id="MF_00165"/>
    </source>
</evidence>
<protein>
    <recommendedName>
        <fullName evidence="3 11">Probable thymidylate kinase</fullName>
        <ecNumber evidence="2 11">2.7.4.9</ecNumber>
    </recommendedName>
    <alternativeName>
        <fullName evidence="9 11">dTMP kinase</fullName>
    </alternativeName>
</protein>
<name>A0A1J5SYN1_9ARCH</name>
<dbReference type="InterPro" id="IPR039430">
    <property type="entry name" value="Thymidylate_kin-like_dom"/>
</dbReference>
<evidence type="ECO:0000256" key="10">
    <source>
        <dbReference type="ARBA" id="ARBA00048743"/>
    </source>
</evidence>
<evidence type="ECO:0000256" key="1">
    <source>
        <dbReference type="ARBA" id="ARBA00009776"/>
    </source>
</evidence>
<evidence type="ECO:0000256" key="7">
    <source>
        <dbReference type="ARBA" id="ARBA00022777"/>
    </source>
</evidence>
<feature type="domain" description="Thymidylate kinase-like" evidence="12">
    <location>
        <begin position="5"/>
        <end position="183"/>
    </location>
</feature>
<organism evidence="13 14">
    <name type="scientific">Marine Group III euryarchaeote CG-Epi6</name>
    <dbReference type="NCBI Taxonomy" id="1889000"/>
    <lineage>
        <taxon>Archaea</taxon>
        <taxon>Methanobacteriati</taxon>
        <taxon>Thermoplasmatota</taxon>
        <taxon>Thermoplasmata</taxon>
        <taxon>Candidatus Thermoprofundales</taxon>
    </lineage>
</organism>
<evidence type="ECO:0000256" key="4">
    <source>
        <dbReference type="ARBA" id="ARBA00022679"/>
    </source>
</evidence>
<dbReference type="InterPro" id="IPR018095">
    <property type="entry name" value="Thymidylate_kin_CS"/>
</dbReference>
<dbReference type="Proteomes" id="UP000183403">
    <property type="component" value="Unassembled WGS sequence"/>
</dbReference>
<dbReference type="EMBL" id="MIYV01000006">
    <property type="protein sequence ID" value="OIR13698.1"/>
    <property type="molecule type" value="Genomic_DNA"/>
</dbReference>
<dbReference type="EC" id="2.7.4.9" evidence="2 11"/>
<sequence>MLINLEGIDGCGKSTQSQLLMDEFEKNDEKTILLKEPTNGKYGRKLWEMLSGKIEATTEEILELFVMDRKEHVDQKINPALNEGKIVLMDRYYYSTMAYQAAAGIDVKRIRKDNEFAPKPDIVLIFDLPADLAMKRVRGHSVADVFEKEEHLEKVRKAYLHLEDDPLVRIIDATRTPEEIFDEVWKLVSEVRNG</sequence>
<keyword evidence="4 11" id="KW-0808">Transferase</keyword>
<dbReference type="PANTHER" id="PTHR10344:SF4">
    <property type="entry name" value="UMP-CMP KINASE 2, MITOCHONDRIAL"/>
    <property type="match status" value="1"/>
</dbReference>
<dbReference type="GO" id="GO:0006235">
    <property type="term" value="P:dTTP biosynthetic process"/>
    <property type="evidence" value="ECO:0007669"/>
    <property type="project" value="UniProtKB-UniRule"/>
</dbReference>
<evidence type="ECO:0000313" key="13">
    <source>
        <dbReference type="EMBL" id="OIR13698.1"/>
    </source>
</evidence>
<dbReference type="GO" id="GO:0006227">
    <property type="term" value="P:dUDP biosynthetic process"/>
    <property type="evidence" value="ECO:0007669"/>
    <property type="project" value="TreeGrafter"/>
</dbReference>
<evidence type="ECO:0000256" key="6">
    <source>
        <dbReference type="ARBA" id="ARBA00022741"/>
    </source>
</evidence>
<evidence type="ECO:0000256" key="2">
    <source>
        <dbReference type="ARBA" id="ARBA00012980"/>
    </source>
</evidence>
<dbReference type="HAMAP" id="MF_00165">
    <property type="entry name" value="Thymidylate_kinase"/>
    <property type="match status" value="1"/>
</dbReference>
<comment type="catalytic activity">
    <reaction evidence="10 11">
        <text>dTMP + ATP = dTDP + ADP</text>
        <dbReference type="Rhea" id="RHEA:13517"/>
        <dbReference type="ChEBI" id="CHEBI:30616"/>
        <dbReference type="ChEBI" id="CHEBI:58369"/>
        <dbReference type="ChEBI" id="CHEBI:63528"/>
        <dbReference type="ChEBI" id="CHEBI:456216"/>
        <dbReference type="EC" id="2.7.4.9"/>
    </reaction>
</comment>
<keyword evidence="7 11" id="KW-0418">Kinase</keyword>
<evidence type="ECO:0000313" key="14">
    <source>
        <dbReference type="Proteomes" id="UP000183403"/>
    </source>
</evidence>
<dbReference type="GO" id="GO:0005737">
    <property type="term" value="C:cytoplasm"/>
    <property type="evidence" value="ECO:0007669"/>
    <property type="project" value="TreeGrafter"/>
</dbReference>
<dbReference type="CDD" id="cd01672">
    <property type="entry name" value="TMPK"/>
    <property type="match status" value="1"/>
</dbReference>
<dbReference type="Gene3D" id="3.40.50.300">
    <property type="entry name" value="P-loop containing nucleotide triphosphate hydrolases"/>
    <property type="match status" value="1"/>
</dbReference>
<evidence type="ECO:0000256" key="8">
    <source>
        <dbReference type="ARBA" id="ARBA00022840"/>
    </source>
</evidence>
<dbReference type="InterPro" id="IPR018094">
    <property type="entry name" value="Thymidylate_kinase"/>
</dbReference>
<dbReference type="GO" id="GO:0004798">
    <property type="term" value="F:dTMP kinase activity"/>
    <property type="evidence" value="ECO:0007669"/>
    <property type="project" value="UniProtKB-UniRule"/>
</dbReference>
<evidence type="ECO:0000256" key="5">
    <source>
        <dbReference type="ARBA" id="ARBA00022727"/>
    </source>
</evidence>
<evidence type="ECO:0000256" key="3">
    <source>
        <dbReference type="ARBA" id="ARBA00013355"/>
    </source>
</evidence>
<evidence type="ECO:0000259" key="12">
    <source>
        <dbReference type="Pfam" id="PF02223"/>
    </source>
</evidence>
<dbReference type="Pfam" id="PF02223">
    <property type="entry name" value="Thymidylate_kin"/>
    <property type="match status" value="1"/>
</dbReference>
<keyword evidence="8 11" id="KW-0067">ATP-binding</keyword>
<dbReference type="NCBIfam" id="TIGR00041">
    <property type="entry name" value="DTMP_kinase"/>
    <property type="match status" value="1"/>
</dbReference>
<proteinExistence type="inferred from homology"/>
<keyword evidence="5 11" id="KW-0545">Nucleotide biosynthesis</keyword>
<dbReference type="InterPro" id="IPR027417">
    <property type="entry name" value="P-loop_NTPase"/>
</dbReference>
<dbReference type="GO" id="GO:0006233">
    <property type="term" value="P:dTDP biosynthetic process"/>
    <property type="evidence" value="ECO:0007669"/>
    <property type="project" value="InterPro"/>
</dbReference>